<protein>
    <submittedName>
        <fullName evidence="1">Uncharacterized protein</fullName>
    </submittedName>
</protein>
<reference evidence="1" key="1">
    <citation type="submission" date="2021-01" db="EMBL/GenBank/DDBJ databases">
        <title>Chromosome-level genome assembly of a human fungal pathogen reveals clustering of transcriptionally co-regulated genes.</title>
        <authorList>
            <person name="Voorhies M."/>
            <person name="Cohen S."/>
            <person name="Shea T.P."/>
            <person name="Petrus S."/>
            <person name="Munoz J.F."/>
            <person name="Poplawski S."/>
            <person name="Goldman W.E."/>
            <person name="Michael T."/>
            <person name="Cuomo C.A."/>
            <person name="Sil A."/>
            <person name="Beyhan S."/>
        </authorList>
    </citation>
    <scope>NUCLEOTIDE SEQUENCE</scope>
    <source>
        <strain evidence="1">WU24</strain>
    </source>
</reference>
<dbReference type="VEuPathDB" id="FungiDB:I7I51_06604"/>
<evidence type="ECO:0000313" key="1">
    <source>
        <dbReference type="EMBL" id="QSS65755.1"/>
    </source>
</evidence>
<accession>A0A8A1MIR4</accession>
<gene>
    <name evidence="1" type="ORF">I7I51_06604</name>
</gene>
<dbReference type="EMBL" id="CP069115">
    <property type="protein sequence ID" value="QSS65755.1"/>
    <property type="molecule type" value="Genomic_DNA"/>
</dbReference>
<sequence>MFLQRLPAILVLYKLTPKSVQELEGDLELARFFSLEHARHLFPKLGEGDTEETNLIRAFFPSSRAVYTRAKASGTYQTLTMGEVATAKEESTSSSSQLSRGLNLGHGKRASILRIAEANKCDRN</sequence>
<name>A0A8A1MIR4_AJECA</name>
<dbReference type="AlphaFoldDB" id="A0A8A1MIR4"/>
<evidence type="ECO:0000313" key="2">
    <source>
        <dbReference type="Proteomes" id="UP000663671"/>
    </source>
</evidence>
<dbReference type="OrthoDB" id="5327978at2759"/>
<dbReference type="Proteomes" id="UP000663671">
    <property type="component" value="Chromosome 3"/>
</dbReference>
<organism evidence="1 2">
    <name type="scientific">Ajellomyces capsulatus</name>
    <name type="common">Darling's disease fungus</name>
    <name type="synonym">Histoplasma capsulatum</name>
    <dbReference type="NCBI Taxonomy" id="5037"/>
    <lineage>
        <taxon>Eukaryota</taxon>
        <taxon>Fungi</taxon>
        <taxon>Dikarya</taxon>
        <taxon>Ascomycota</taxon>
        <taxon>Pezizomycotina</taxon>
        <taxon>Eurotiomycetes</taxon>
        <taxon>Eurotiomycetidae</taxon>
        <taxon>Onygenales</taxon>
        <taxon>Ajellomycetaceae</taxon>
        <taxon>Histoplasma</taxon>
    </lineage>
</organism>
<proteinExistence type="predicted"/>